<dbReference type="EMBL" id="MNUE01000064">
    <property type="protein sequence ID" value="OJD30208.1"/>
    <property type="molecule type" value="Genomic_DNA"/>
</dbReference>
<accession>A0A1J9QP35</accession>
<name>A0A1J9QP35_9PEZI</name>
<protein>
    <submittedName>
        <fullName evidence="1">F-box domain-containing protein</fullName>
    </submittedName>
</protein>
<organism evidence="1 2">
    <name type="scientific">Diplodia corticola</name>
    <dbReference type="NCBI Taxonomy" id="236234"/>
    <lineage>
        <taxon>Eukaryota</taxon>
        <taxon>Fungi</taxon>
        <taxon>Dikarya</taxon>
        <taxon>Ascomycota</taxon>
        <taxon>Pezizomycotina</taxon>
        <taxon>Dothideomycetes</taxon>
        <taxon>Dothideomycetes incertae sedis</taxon>
        <taxon>Botryosphaeriales</taxon>
        <taxon>Botryosphaeriaceae</taxon>
        <taxon>Diplodia</taxon>
    </lineage>
</organism>
<dbReference type="Proteomes" id="UP000183809">
    <property type="component" value="Unassembled WGS sequence"/>
</dbReference>
<keyword evidence="2" id="KW-1185">Reference proteome</keyword>
<dbReference type="GeneID" id="31018441"/>
<evidence type="ECO:0000313" key="1">
    <source>
        <dbReference type="EMBL" id="OJD30208.1"/>
    </source>
</evidence>
<dbReference type="OrthoDB" id="4194555at2759"/>
<dbReference type="RefSeq" id="XP_020126468.1">
    <property type="nucleotide sequence ID" value="XM_020278180.1"/>
</dbReference>
<reference evidence="1 2" key="1">
    <citation type="submission" date="2016-10" db="EMBL/GenBank/DDBJ databases">
        <title>Proteomics and genomics reveal pathogen-plant mechanisms compatible with a hemibiotrophic lifestyle of Diplodia corticola.</title>
        <authorList>
            <person name="Fernandes I."/>
            <person name="De Jonge R."/>
            <person name="Van De Peer Y."/>
            <person name="Devreese B."/>
            <person name="Alves A."/>
            <person name="Esteves A.C."/>
        </authorList>
    </citation>
    <scope>NUCLEOTIDE SEQUENCE [LARGE SCALE GENOMIC DNA]</scope>
    <source>
        <strain evidence="1 2">CBS 112549</strain>
    </source>
</reference>
<evidence type="ECO:0000313" key="2">
    <source>
        <dbReference type="Proteomes" id="UP000183809"/>
    </source>
</evidence>
<gene>
    <name evidence="1" type="ORF">BKCO1_6400028</name>
</gene>
<proteinExistence type="predicted"/>
<sequence>MQGRPAPSIWPASLPGRYLDDFGEPEFWKALPCLATLKVMVIEGVGAVECGSASIPQYRPVPMSREGRRAVQEVPWGQIATLENIKTLEIGWTSGGEHATGLCGRNNSLFLPAPFLTNA</sequence>
<dbReference type="AlphaFoldDB" id="A0A1J9QP35"/>
<comment type="caution">
    <text evidence="1">The sequence shown here is derived from an EMBL/GenBank/DDBJ whole genome shotgun (WGS) entry which is preliminary data.</text>
</comment>